<name>A0A542EG09_9MICO</name>
<dbReference type="Pfam" id="PF18367">
    <property type="entry name" value="Rv2175c_C"/>
    <property type="match status" value="1"/>
</dbReference>
<evidence type="ECO:0000313" key="4">
    <source>
        <dbReference type="Proteomes" id="UP000320806"/>
    </source>
</evidence>
<dbReference type="NCBIfam" id="TIGR01764">
    <property type="entry name" value="excise"/>
    <property type="match status" value="1"/>
</dbReference>
<dbReference type="Pfam" id="PF21531">
    <property type="entry name" value="Rv2175c_wHTH"/>
    <property type="match status" value="1"/>
</dbReference>
<comment type="caution">
    <text evidence="3">The sequence shown here is derived from an EMBL/GenBank/DDBJ whole genome shotgun (WGS) entry which is preliminary data.</text>
</comment>
<dbReference type="InterPro" id="IPR048576">
    <property type="entry name" value="Rv2175c_wHTH"/>
</dbReference>
<protein>
    <submittedName>
        <fullName evidence="3">Excisionase family DNA binding protein</fullName>
    </submittedName>
</protein>
<dbReference type="EMBL" id="VFMO01000001">
    <property type="protein sequence ID" value="TQJ14254.1"/>
    <property type="molecule type" value="Genomic_DNA"/>
</dbReference>
<dbReference type="InterPro" id="IPR041098">
    <property type="entry name" value="Rv2175c_C"/>
</dbReference>
<keyword evidence="4" id="KW-1185">Reference proteome</keyword>
<sequence length="142" mass="15206">MALPVTTRPGAASIRRTTCQAGAVNDVETLVGSWLSVPEVADALGLPHRTVRRMIDDGELLAARIGSNEALAVPAAFVKDGELLPALMGTITVLRDAHLTADEALRWLFTPDETLPVVGSPITMLQLGRKAEVRKRASELAW</sequence>
<accession>A0A542EG09</accession>
<dbReference type="AlphaFoldDB" id="A0A542EG09"/>
<proteinExistence type="predicted"/>
<feature type="domain" description="DNA-binding protein Rv2175c wHTH" evidence="2">
    <location>
        <begin position="33"/>
        <end position="77"/>
    </location>
</feature>
<gene>
    <name evidence="3" type="ORF">FB459_1702</name>
</gene>
<dbReference type="OrthoDB" id="3784042at2"/>
<reference evidence="3 4" key="1">
    <citation type="submission" date="2019-06" db="EMBL/GenBank/DDBJ databases">
        <title>Sequencing the genomes of 1000 actinobacteria strains.</title>
        <authorList>
            <person name="Klenk H.-P."/>
        </authorList>
    </citation>
    <scope>NUCLEOTIDE SEQUENCE [LARGE SCALE GENOMIC DNA]</scope>
    <source>
        <strain evidence="3 4">DSM 19828</strain>
    </source>
</reference>
<evidence type="ECO:0000259" key="1">
    <source>
        <dbReference type="Pfam" id="PF18367"/>
    </source>
</evidence>
<feature type="domain" description="Rv2175c C-terminal" evidence="1">
    <location>
        <begin position="86"/>
        <end position="141"/>
    </location>
</feature>
<evidence type="ECO:0000313" key="3">
    <source>
        <dbReference type="EMBL" id="TQJ14254.1"/>
    </source>
</evidence>
<evidence type="ECO:0000259" key="2">
    <source>
        <dbReference type="Pfam" id="PF21531"/>
    </source>
</evidence>
<dbReference type="Proteomes" id="UP000320806">
    <property type="component" value="Unassembled WGS sequence"/>
</dbReference>
<dbReference type="GO" id="GO:0003677">
    <property type="term" value="F:DNA binding"/>
    <property type="evidence" value="ECO:0007669"/>
    <property type="project" value="InterPro"/>
</dbReference>
<organism evidence="3 4">
    <name type="scientific">Yimella lutea</name>
    <dbReference type="NCBI Taxonomy" id="587872"/>
    <lineage>
        <taxon>Bacteria</taxon>
        <taxon>Bacillati</taxon>
        <taxon>Actinomycetota</taxon>
        <taxon>Actinomycetes</taxon>
        <taxon>Micrococcales</taxon>
        <taxon>Dermacoccaceae</taxon>
        <taxon>Yimella</taxon>
    </lineage>
</organism>
<dbReference type="InterPro" id="IPR010093">
    <property type="entry name" value="SinI_DNA-bd"/>
</dbReference>